<dbReference type="PANTHER" id="PTHR42659">
    <property type="entry name" value="XANTHINE DEHYDROGENASE SUBUNIT C-RELATED"/>
    <property type="match status" value="1"/>
</dbReference>
<keyword evidence="3" id="KW-0560">Oxidoreductase</keyword>
<dbReference type="InterPro" id="IPR005107">
    <property type="entry name" value="CO_DH_flav_C"/>
</dbReference>
<evidence type="ECO:0000313" key="5">
    <source>
        <dbReference type="EMBL" id="MTW14792.1"/>
    </source>
</evidence>
<dbReference type="GO" id="GO:0016491">
    <property type="term" value="F:oxidoreductase activity"/>
    <property type="evidence" value="ECO:0007669"/>
    <property type="project" value="UniProtKB-KW"/>
</dbReference>
<dbReference type="AlphaFoldDB" id="A0A9X5AQ54"/>
<proteinExistence type="predicted"/>
<evidence type="ECO:0000313" key="6">
    <source>
        <dbReference type="Proteomes" id="UP000438991"/>
    </source>
</evidence>
<dbReference type="EMBL" id="WNKV01000001">
    <property type="protein sequence ID" value="MTW14792.1"/>
    <property type="molecule type" value="Genomic_DNA"/>
</dbReference>
<dbReference type="Gene3D" id="3.30.43.10">
    <property type="entry name" value="Uridine Diphospho-n-acetylenolpyruvylglucosamine Reductase, domain 2"/>
    <property type="match status" value="1"/>
</dbReference>
<dbReference type="InterPro" id="IPR002346">
    <property type="entry name" value="Mopterin_DH_FAD-bd"/>
</dbReference>
<feature type="domain" description="FAD-binding PCMH-type" evidence="4">
    <location>
        <begin position="1"/>
        <end position="176"/>
    </location>
</feature>
<dbReference type="PANTHER" id="PTHR42659:SF2">
    <property type="entry name" value="XANTHINE DEHYDROGENASE SUBUNIT C-RELATED"/>
    <property type="match status" value="1"/>
</dbReference>
<keyword evidence="2" id="KW-0274">FAD</keyword>
<dbReference type="RefSeq" id="WP_155478289.1">
    <property type="nucleotide sequence ID" value="NZ_WNKV01000001.1"/>
</dbReference>
<dbReference type="SMART" id="SM01092">
    <property type="entry name" value="CO_deh_flav_C"/>
    <property type="match status" value="1"/>
</dbReference>
<dbReference type="PROSITE" id="PS51387">
    <property type="entry name" value="FAD_PCMH"/>
    <property type="match status" value="1"/>
</dbReference>
<dbReference type="Gene3D" id="3.30.390.50">
    <property type="entry name" value="CO dehydrogenase flavoprotein, C-terminal domain"/>
    <property type="match status" value="1"/>
</dbReference>
<dbReference type="Pfam" id="PF00941">
    <property type="entry name" value="FAD_binding_5"/>
    <property type="match status" value="1"/>
</dbReference>
<evidence type="ECO:0000256" key="2">
    <source>
        <dbReference type="ARBA" id="ARBA00022827"/>
    </source>
</evidence>
<dbReference type="GO" id="GO:0071949">
    <property type="term" value="F:FAD binding"/>
    <property type="evidence" value="ECO:0007669"/>
    <property type="project" value="InterPro"/>
</dbReference>
<dbReference type="InterPro" id="IPR016169">
    <property type="entry name" value="FAD-bd_PCMH_sub2"/>
</dbReference>
<accession>A0A9X5AQ54</accession>
<protein>
    <submittedName>
        <fullName evidence="5">Xanthine dehydrogenase family protein subunit M</fullName>
    </submittedName>
</protein>
<evidence type="ECO:0000256" key="3">
    <source>
        <dbReference type="ARBA" id="ARBA00023002"/>
    </source>
</evidence>
<dbReference type="Pfam" id="PF03450">
    <property type="entry name" value="CO_deh_flav_C"/>
    <property type="match status" value="1"/>
</dbReference>
<dbReference type="Proteomes" id="UP000438991">
    <property type="component" value="Unassembled WGS sequence"/>
</dbReference>
<evidence type="ECO:0000259" key="4">
    <source>
        <dbReference type="PROSITE" id="PS51387"/>
    </source>
</evidence>
<organism evidence="5 6">
    <name type="scientific">Rhodoplanes serenus</name>
    <dbReference type="NCBI Taxonomy" id="200615"/>
    <lineage>
        <taxon>Bacteria</taxon>
        <taxon>Pseudomonadati</taxon>
        <taxon>Pseudomonadota</taxon>
        <taxon>Alphaproteobacteria</taxon>
        <taxon>Hyphomicrobiales</taxon>
        <taxon>Nitrobacteraceae</taxon>
        <taxon>Rhodoplanes</taxon>
    </lineage>
</organism>
<keyword evidence="1" id="KW-0285">Flavoprotein</keyword>
<dbReference type="InterPro" id="IPR036683">
    <property type="entry name" value="CO_DH_flav_C_dom_sf"/>
</dbReference>
<sequence>MKPFGYVAAIDSEHAVALLAEYGKGAKVLAGGTDLLADLKFSPHPPPDVVVDISRAADLKGIALTDAGLRLGAMVTHSEIVHSPLIAEAAPALAEAAVVIGAVQTRNLGTIGGNLITCVPSMDSGPTLLALDARVTVLGPRGRREMPLSELFVGPRRTSLAFDEILIEIVVPTQNLHKPAAFQKFGLRKGQALALVNAAASFWAPDGVFTEPRIALGAVAPTVIRAPKAEAYLTGRPVSEEAMAEAGRIAATEAKPITDFRASAEYRRDLVAVLVKRALAGAFGRVTPNQKDLAS</sequence>
<dbReference type="SUPFAM" id="SSF56176">
    <property type="entry name" value="FAD-binding/transporter-associated domain-like"/>
    <property type="match status" value="1"/>
</dbReference>
<dbReference type="SUPFAM" id="SSF55447">
    <property type="entry name" value="CO dehydrogenase flavoprotein C-terminal domain-like"/>
    <property type="match status" value="1"/>
</dbReference>
<dbReference type="InterPro" id="IPR016167">
    <property type="entry name" value="FAD-bd_PCMH_sub1"/>
</dbReference>
<reference evidence="5 6" key="1">
    <citation type="submission" date="2019-11" db="EMBL/GenBank/DDBJ databases">
        <title>Whole-genome sequence of Rhodoplanes serenus DSM 18633, type strain.</title>
        <authorList>
            <person name="Kyndt J.A."/>
            <person name="Meyer T.E."/>
        </authorList>
    </citation>
    <scope>NUCLEOTIDE SEQUENCE [LARGE SCALE GENOMIC DNA]</scope>
    <source>
        <strain evidence="5 6">DSM 18633</strain>
    </source>
</reference>
<evidence type="ECO:0000256" key="1">
    <source>
        <dbReference type="ARBA" id="ARBA00022630"/>
    </source>
</evidence>
<dbReference type="InterPro" id="IPR051312">
    <property type="entry name" value="Diverse_Substr_Oxidored"/>
</dbReference>
<dbReference type="Gene3D" id="3.30.465.10">
    <property type="match status" value="1"/>
</dbReference>
<name>A0A9X5AQ54_9BRAD</name>
<gene>
    <name evidence="5" type="ORF">GJ689_00990</name>
</gene>
<dbReference type="InterPro" id="IPR036318">
    <property type="entry name" value="FAD-bd_PCMH-like_sf"/>
</dbReference>
<dbReference type="InterPro" id="IPR016166">
    <property type="entry name" value="FAD-bd_PCMH"/>
</dbReference>
<comment type="caution">
    <text evidence="5">The sequence shown here is derived from an EMBL/GenBank/DDBJ whole genome shotgun (WGS) entry which is preliminary data.</text>
</comment>